<keyword evidence="4" id="KW-0238">DNA-binding</keyword>
<evidence type="ECO:0000256" key="3">
    <source>
        <dbReference type="ARBA" id="ARBA00022839"/>
    </source>
</evidence>
<dbReference type="CDD" id="cd09859">
    <property type="entry name" value="PIN_53EXO"/>
    <property type="match status" value="1"/>
</dbReference>
<comment type="function">
    <text evidence="5">5'-3' exonuclease acting preferentially on double-stranded DNA.</text>
</comment>
<proteinExistence type="predicted"/>
<comment type="caution">
    <text evidence="8">The sequence shown here is derived from an EMBL/GenBank/DDBJ whole genome shotgun (WGS) entry which is preliminary data.</text>
</comment>
<dbReference type="PANTHER" id="PTHR42646:SF2">
    <property type="entry name" value="5'-3' EXONUCLEASE FAMILY PROTEIN"/>
    <property type="match status" value="1"/>
</dbReference>
<protein>
    <recommendedName>
        <fullName evidence="6">5'-3' exonuclease</fullName>
    </recommendedName>
</protein>
<dbReference type="CDD" id="cd09898">
    <property type="entry name" value="H3TH_53EXO"/>
    <property type="match status" value="1"/>
</dbReference>
<dbReference type="EMBL" id="PJNE01000001">
    <property type="protein sequence ID" value="PKW25346.1"/>
    <property type="molecule type" value="Genomic_DNA"/>
</dbReference>
<name>A0A2N3YEU8_9MICO</name>
<dbReference type="Gene3D" id="1.10.150.20">
    <property type="entry name" value="5' to 3' exonuclease, C-terminal subdomain"/>
    <property type="match status" value="1"/>
</dbReference>
<organism evidence="8 9">
    <name type="scientific">Phycicoccus duodecadis</name>
    <dbReference type="NCBI Taxonomy" id="173053"/>
    <lineage>
        <taxon>Bacteria</taxon>
        <taxon>Bacillati</taxon>
        <taxon>Actinomycetota</taxon>
        <taxon>Actinomycetes</taxon>
        <taxon>Micrococcales</taxon>
        <taxon>Intrasporangiaceae</taxon>
        <taxon>Phycicoccus</taxon>
    </lineage>
</organism>
<evidence type="ECO:0000256" key="4">
    <source>
        <dbReference type="ARBA" id="ARBA00023125"/>
    </source>
</evidence>
<evidence type="ECO:0000256" key="5">
    <source>
        <dbReference type="ARBA" id="ARBA00049957"/>
    </source>
</evidence>
<feature type="domain" description="5'-3' exonuclease" evidence="7">
    <location>
        <begin position="9"/>
        <end position="284"/>
    </location>
</feature>
<keyword evidence="1" id="KW-0540">Nuclease</keyword>
<dbReference type="AlphaFoldDB" id="A0A2N3YEU8"/>
<dbReference type="Pfam" id="PF02739">
    <property type="entry name" value="5_3_exonuc_N"/>
    <property type="match status" value="1"/>
</dbReference>
<dbReference type="GO" id="GO:0033567">
    <property type="term" value="P:DNA replication, Okazaki fragment processing"/>
    <property type="evidence" value="ECO:0007669"/>
    <property type="project" value="InterPro"/>
</dbReference>
<evidence type="ECO:0000256" key="1">
    <source>
        <dbReference type="ARBA" id="ARBA00022722"/>
    </source>
</evidence>
<dbReference type="RefSeq" id="WP_101394076.1">
    <property type="nucleotide sequence ID" value="NZ_PJNE01000001.1"/>
</dbReference>
<dbReference type="SMART" id="SM00475">
    <property type="entry name" value="53EXOc"/>
    <property type="match status" value="1"/>
</dbReference>
<evidence type="ECO:0000256" key="2">
    <source>
        <dbReference type="ARBA" id="ARBA00022801"/>
    </source>
</evidence>
<dbReference type="InterPro" id="IPR020046">
    <property type="entry name" value="5-3_exonucl_a-hlix_arch_N"/>
</dbReference>
<keyword evidence="3 8" id="KW-0269">Exonuclease</keyword>
<dbReference type="GO" id="GO:0017108">
    <property type="term" value="F:5'-flap endonuclease activity"/>
    <property type="evidence" value="ECO:0007669"/>
    <property type="project" value="InterPro"/>
</dbReference>
<sequence length="314" mass="33708">MPLDPHRPEKLLLLDSASLYFRAFYGVPDQRKDESETPTNALRGFLDMIATLVTAHRPTHLVACWDDDWRPQWRVDLVPTYKTHRLTDGSATAEESPDDLTPQVPLIREALAAVGITRLGVAHHEADDVIGTFVARNRGVRAVDVVTGDRDLLQLVDDAHGIRVLYTGKGGVRDPDVVTQAFLREKYGVDTGAAYLDMSVLRGDTSDGLPGVKGIGDKTAAALIAQYGSLAGLRAAVDAGDPAIKGARRTNLEAATAYLDVAPTVVRVVPDAPLPDVDPVLPTEVADRLALDELAARHGIENPVGRLLTALGLA</sequence>
<dbReference type="InterPro" id="IPR002421">
    <property type="entry name" value="5-3_exonuclease"/>
</dbReference>
<evidence type="ECO:0000256" key="6">
    <source>
        <dbReference type="ARBA" id="ARBA00050026"/>
    </source>
</evidence>
<evidence type="ECO:0000259" key="7">
    <source>
        <dbReference type="SMART" id="SM00475"/>
    </source>
</evidence>
<dbReference type="Proteomes" id="UP000233781">
    <property type="component" value="Unassembled WGS sequence"/>
</dbReference>
<keyword evidence="9" id="KW-1185">Reference proteome</keyword>
<dbReference type="InterPro" id="IPR036279">
    <property type="entry name" value="5-3_exonuclease_C_sf"/>
</dbReference>
<dbReference type="SUPFAM" id="SSF47807">
    <property type="entry name" value="5' to 3' exonuclease, C-terminal subdomain"/>
    <property type="match status" value="1"/>
</dbReference>
<evidence type="ECO:0000313" key="8">
    <source>
        <dbReference type="EMBL" id="PKW25346.1"/>
    </source>
</evidence>
<dbReference type="Gene3D" id="3.40.50.1010">
    <property type="entry name" value="5'-nuclease"/>
    <property type="match status" value="1"/>
</dbReference>
<dbReference type="OrthoDB" id="9806424at2"/>
<dbReference type="Pfam" id="PF01367">
    <property type="entry name" value="5_3_exonuc"/>
    <property type="match status" value="1"/>
</dbReference>
<keyword evidence="2" id="KW-0378">Hydrolase</keyword>
<dbReference type="InterPro" id="IPR020045">
    <property type="entry name" value="DNA_polI_H3TH"/>
</dbReference>
<reference evidence="8 9" key="1">
    <citation type="submission" date="2017-12" db="EMBL/GenBank/DDBJ databases">
        <title>Sequencing the genomes of 1000 Actinobacteria strains.</title>
        <authorList>
            <person name="Klenk H.-P."/>
        </authorList>
    </citation>
    <scope>NUCLEOTIDE SEQUENCE [LARGE SCALE GENOMIC DNA]</scope>
    <source>
        <strain evidence="8 9">DSM 12806</strain>
    </source>
</reference>
<dbReference type="SMART" id="SM00279">
    <property type="entry name" value="HhH2"/>
    <property type="match status" value="1"/>
</dbReference>
<dbReference type="GO" id="GO:0008409">
    <property type="term" value="F:5'-3' exonuclease activity"/>
    <property type="evidence" value="ECO:0007669"/>
    <property type="project" value="InterPro"/>
</dbReference>
<dbReference type="SUPFAM" id="SSF88723">
    <property type="entry name" value="PIN domain-like"/>
    <property type="match status" value="1"/>
</dbReference>
<dbReference type="InterPro" id="IPR038969">
    <property type="entry name" value="FEN"/>
</dbReference>
<dbReference type="InterPro" id="IPR008918">
    <property type="entry name" value="HhH2"/>
</dbReference>
<evidence type="ECO:0000313" key="9">
    <source>
        <dbReference type="Proteomes" id="UP000233781"/>
    </source>
</evidence>
<gene>
    <name evidence="8" type="ORF">ATL31_0134</name>
</gene>
<dbReference type="PANTHER" id="PTHR42646">
    <property type="entry name" value="FLAP ENDONUCLEASE XNI"/>
    <property type="match status" value="1"/>
</dbReference>
<accession>A0A2N3YEU8</accession>
<dbReference type="GO" id="GO:0003677">
    <property type="term" value="F:DNA binding"/>
    <property type="evidence" value="ECO:0007669"/>
    <property type="project" value="UniProtKB-KW"/>
</dbReference>
<dbReference type="InterPro" id="IPR029060">
    <property type="entry name" value="PIN-like_dom_sf"/>
</dbReference>